<dbReference type="AlphaFoldDB" id="A0A0A1W180"/>
<name>A0A0A1W180_MICAE</name>
<evidence type="ECO:0000313" key="3">
    <source>
        <dbReference type="EMBL" id="GAL95488.1"/>
    </source>
</evidence>
<protein>
    <submittedName>
        <fullName evidence="3">Abortive infection protein</fullName>
    </submittedName>
</protein>
<dbReference type="PANTHER" id="PTHR39430">
    <property type="entry name" value="MEMBRANE-ASSOCIATED PROTEASE-RELATED"/>
    <property type="match status" value="1"/>
</dbReference>
<dbReference type="GO" id="GO:0004175">
    <property type="term" value="F:endopeptidase activity"/>
    <property type="evidence" value="ECO:0007669"/>
    <property type="project" value="UniProtKB-ARBA"/>
</dbReference>
<feature type="transmembrane region" description="Helical" evidence="1">
    <location>
        <begin position="179"/>
        <end position="198"/>
    </location>
</feature>
<dbReference type="RefSeq" id="WP_045362104.1">
    <property type="nucleotide sequence ID" value="NZ_BBPA01000071.1"/>
</dbReference>
<reference evidence="4" key="1">
    <citation type="journal article" date="2015" name="Genome">
        <title>Whole Genome Sequence of the Non-Microcystin-Producing Microcystis aeruginosa Strain NIES-44.</title>
        <authorList>
            <person name="Okano K."/>
            <person name="Miyata N."/>
            <person name="Ozaki Y."/>
        </authorList>
    </citation>
    <scope>NUCLEOTIDE SEQUENCE [LARGE SCALE GENOMIC DNA]</scope>
    <source>
        <strain evidence="4">NIES-44</strain>
    </source>
</reference>
<gene>
    <name evidence="3" type="ORF">N44_04343</name>
</gene>
<proteinExistence type="predicted"/>
<organism evidence="3 4">
    <name type="scientific">Microcystis aeruginosa NIES-44</name>
    <dbReference type="NCBI Taxonomy" id="449439"/>
    <lineage>
        <taxon>Bacteria</taxon>
        <taxon>Bacillati</taxon>
        <taxon>Cyanobacteriota</taxon>
        <taxon>Cyanophyceae</taxon>
        <taxon>Oscillatoriophycideae</taxon>
        <taxon>Chroococcales</taxon>
        <taxon>Microcystaceae</taxon>
        <taxon>Microcystis</taxon>
    </lineage>
</organism>
<evidence type="ECO:0000313" key="4">
    <source>
        <dbReference type="Proteomes" id="UP000030321"/>
    </source>
</evidence>
<feature type="transmembrane region" description="Helical" evidence="1">
    <location>
        <begin position="45"/>
        <end position="63"/>
    </location>
</feature>
<dbReference type="Proteomes" id="UP000030321">
    <property type="component" value="Unassembled WGS sequence"/>
</dbReference>
<keyword evidence="1" id="KW-1133">Transmembrane helix</keyword>
<comment type="caution">
    <text evidence="3">The sequence shown here is derived from an EMBL/GenBank/DDBJ whole genome shotgun (WGS) entry which is preliminary data.</text>
</comment>
<feature type="transmembrane region" description="Helical" evidence="1">
    <location>
        <begin position="205"/>
        <end position="223"/>
    </location>
</feature>
<feature type="transmembrane region" description="Helical" evidence="1">
    <location>
        <begin position="75"/>
        <end position="102"/>
    </location>
</feature>
<keyword evidence="1" id="KW-0472">Membrane</keyword>
<dbReference type="PANTHER" id="PTHR39430:SF1">
    <property type="entry name" value="PROTEASE"/>
    <property type="match status" value="1"/>
</dbReference>
<evidence type="ECO:0000259" key="2">
    <source>
        <dbReference type="Pfam" id="PF02517"/>
    </source>
</evidence>
<feature type="transmembrane region" description="Helical" evidence="1">
    <location>
        <begin position="153"/>
        <end position="173"/>
    </location>
</feature>
<dbReference type="EMBL" id="BBPA01000071">
    <property type="protein sequence ID" value="GAL95488.1"/>
    <property type="molecule type" value="Genomic_DNA"/>
</dbReference>
<feature type="domain" description="CAAX prenyl protease 2/Lysostaphin resistance protein A-like" evidence="2">
    <location>
        <begin position="123"/>
        <end position="214"/>
    </location>
</feature>
<dbReference type="Pfam" id="PF02517">
    <property type="entry name" value="Rce1-like"/>
    <property type="match status" value="1"/>
</dbReference>
<keyword evidence="1" id="KW-0812">Transmembrane</keyword>
<feature type="transmembrane region" description="Helical" evidence="1">
    <location>
        <begin position="5"/>
        <end position="25"/>
    </location>
</feature>
<feature type="transmembrane region" description="Helical" evidence="1">
    <location>
        <begin position="122"/>
        <end position="141"/>
    </location>
</feature>
<sequence>MEIAALIKIIIFLLAWLILWLPIAIGLGSRLGWQPLQGTKPDQKLPLVASLYALAPLVIWGLFKIEGSSLHNYGLIWSFSLFISLTKGLILAVVGLGIIFFLEGILTWVHWQPKNLTRAFALSLPLLIVALWVGITEELIFRGIFLSQLSQEYGFWVAGAISSLIFALLHLLWERQQTLPQLPGLFLMGMVLVWARAIDDGSLGLAWGLHSGWVWGLALLDSAELMSYSDSGLVWVKGIYNQPLAGLAGILCLLGTAWGLNLLQ</sequence>
<dbReference type="InterPro" id="IPR003675">
    <property type="entry name" value="Rce1/LyrA-like_dom"/>
</dbReference>
<dbReference type="GO" id="GO:0080120">
    <property type="term" value="P:CAAX-box protein maturation"/>
    <property type="evidence" value="ECO:0007669"/>
    <property type="project" value="UniProtKB-ARBA"/>
</dbReference>
<evidence type="ECO:0000256" key="1">
    <source>
        <dbReference type="SAM" id="Phobius"/>
    </source>
</evidence>
<accession>A0A0A1W180</accession>
<feature type="transmembrane region" description="Helical" evidence="1">
    <location>
        <begin position="243"/>
        <end position="263"/>
    </location>
</feature>